<evidence type="ECO:0000313" key="1">
    <source>
        <dbReference type="EMBL" id="OHG63308.1"/>
    </source>
</evidence>
<dbReference type="InterPro" id="IPR022747">
    <property type="entry name" value="SopD"/>
</dbReference>
<comment type="caution">
    <text evidence="1">The sequence shown here is derived from an EMBL/GenBank/DDBJ whole genome shotgun (WGS) entry which is preliminary data.</text>
</comment>
<name>A0A1S0ZBX1_SALET</name>
<dbReference type="GO" id="GO:0033644">
    <property type="term" value="C:host cell membrane"/>
    <property type="evidence" value="ECO:0007669"/>
    <property type="project" value="InterPro"/>
</dbReference>
<dbReference type="Pfam" id="PF11047">
    <property type="entry name" value="SopD"/>
    <property type="match status" value="1"/>
</dbReference>
<gene>
    <name evidence="1" type="ORF">A7T00_20870</name>
</gene>
<sequence length="319" mass="37736">MPVTLSFGNRHNYEVNASRLVRLMSSDKEEALYMGVWDRFKDCFRTHKKREVLEVLYTLIHGCERENQAELNVDTVGMEKIYAFAQLKQYANPSQQDRFVMRFDVSQTQVSFEIDGKVIDKCNLHRILNVSENCIFKVMEEDEEELFFKVCIKYGEKIACYPELLENFAFKLRQEVNEDDEIKDEVYKLMRSGEDRKMACVEWNGTLTEDEMDKLRCLQMGSFEISTQFCKIGYWELEGEVLFDMFHPTLIYLLHGYMPSLSCDFTEANTMLFSDVLNKDYDDYQNNKREIDAILRRIYRSHNNTLFISKNSGCRNMLL</sequence>
<dbReference type="Gene3D" id="3.30.2440.10">
    <property type="entry name" value="Secreted effector protein SifA"/>
    <property type="match status" value="1"/>
</dbReference>
<dbReference type="RefSeq" id="WP_001643655.1">
    <property type="nucleotide sequence ID" value="NZ_QWDP01000016.1"/>
</dbReference>
<dbReference type="NCBIfam" id="NF011907">
    <property type="entry name" value="PRK15380.1"/>
    <property type="match status" value="1"/>
</dbReference>
<reference evidence="1" key="1">
    <citation type="submission" date="2016-09" db="EMBL/GenBank/DDBJ databases">
        <title>Whole genome sequencing of Salmonella enterica.</title>
        <authorList>
            <person name="Bell R."/>
        </authorList>
    </citation>
    <scope>NUCLEOTIDE SEQUENCE [LARGE SCALE GENOMIC DNA]</scope>
    <source>
        <strain evidence="1">CFSAN044978</strain>
    </source>
</reference>
<accession>A0A1S0ZBX1</accession>
<dbReference type="AlphaFoldDB" id="A0A1S0ZBX1"/>
<organism evidence="1">
    <name type="scientific">Salmonella enterica subsp. enterica serovar Saintpaul</name>
    <dbReference type="NCBI Taxonomy" id="90105"/>
    <lineage>
        <taxon>Bacteria</taxon>
        <taxon>Pseudomonadati</taxon>
        <taxon>Pseudomonadota</taxon>
        <taxon>Gammaproteobacteria</taxon>
        <taxon>Enterobacterales</taxon>
        <taxon>Enterobacteriaceae</taxon>
        <taxon>Salmonella</taxon>
    </lineage>
</organism>
<protein>
    <submittedName>
        <fullName evidence="1">Pathogenicity island 1 protein SopD2</fullName>
    </submittedName>
</protein>
<proteinExistence type="predicted"/>
<dbReference type="EMBL" id="MLZC01000011">
    <property type="protein sequence ID" value="OHG63308.1"/>
    <property type="molecule type" value="Genomic_DNA"/>
</dbReference>